<accession>A0A8J1XS75</accession>
<feature type="region of interest" description="Disordered" evidence="1">
    <location>
        <begin position="288"/>
        <end position="318"/>
    </location>
</feature>
<dbReference type="InterPro" id="IPR037646">
    <property type="entry name" value="PROSER3"/>
</dbReference>
<protein>
    <submittedName>
        <fullName evidence="2">Uncharacterized protein</fullName>
    </submittedName>
</protein>
<dbReference type="EMBL" id="CAIIXF020000010">
    <property type="protein sequence ID" value="CAH1796667.1"/>
    <property type="molecule type" value="Genomic_DNA"/>
</dbReference>
<dbReference type="AlphaFoldDB" id="A0A8J1XS75"/>
<feature type="compositionally biased region" description="Basic and acidic residues" evidence="1">
    <location>
        <begin position="63"/>
        <end position="76"/>
    </location>
</feature>
<comment type="caution">
    <text evidence="2">The sequence shown here is derived from an EMBL/GenBank/DDBJ whole genome shotgun (WGS) entry which is preliminary data.</text>
</comment>
<keyword evidence="3" id="KW-1185">Reference proteome</keyword>
<feature type="compositionally biased region" description="Basic and acidic residues" evidence="1">
    <location>
        <begin position="660"/>
        <end position="678"/>
    </location>
</feature>
<feature type="compositionally biased region" description="Low complexity" evidence="1">
    <location>
        <begin position="77"/>
        <end position="89"/>
    </location>
</feature>
<proteinExistence type="predicted"/>
<feature type="compositionally biased region" description="Basic and acidic residues" evidence="1">
    <location>
        <begin position="631"/>
        <end position="651"/>
    </location>
</feature>
<feature type="compositionally biased region" description="Polar residues" evidence="1">
    <location>
        <begin position="204"/>
        <end position="214"/>
    </location>
</feature>
<feature type="compositionally biased region" description="Polar residues" evidence="1">
    <location>
        <begin position="129"/>
        <end position="145"/>
    </location>
</feature>
<evidence type="ECO:0000313" key="2">
    <source>
        <dbReference type="EMBL" id="CAH1796667.1"/>
    </source>
</evidence>
<dbReference type="PANTHER" id="PTHR22045">
    <property type="entry name" value="PROLINE AND SERINE-RICH PROTEIN 3"/>
    <property type="match status" value="1"/>
</dbReference>
<evidence type="ECO:0000313" key="3">
    <source>
        <dbReference type="Proteomes" id="UP000749559"/>
    </source>
</evidence>
<sequence>MDTKSSLQRIRCDPFEVEPLPRPFYHPTLQKQLTSAEKKVTLSPERLQQLPHEKKLSPNVRKFLKESNKYLDKDPPTSDTPSPRDTSSKFNESWPSSERPSTLSGPSLHQSEYLSPILAEHHDPRVSAPSMQGSTLDTRQAQSRLEATMAQLSPLKEDDERDSALAKYIQRFRYGKPTSRQDREHHKKSEPKDFWWLNSPPEPLNSTGPSSSSTPKDDQLKQKKVAPTKDSLAAWRKQRSKSKELSPSRSKQGSRHTSTSSTTSSSKLFVPGDDVKTKWIQERADQLLERSESSLNSSDPVISTDGLGSSPSGASFEEQSYRPAFTRISKGKENAVCDLPLKERPHKEDDILYQWRLRRRIEQAQQRTQAHHDAITHSDPNQLRQQNGDTIDHKLAEFRQKLAEASRGFSQSGTAVTSSDKTKNLPSVEKLVQTAKVTIETQTSDTVEAVTQTNGDQSITVQTSGEPTTTMQSDIARAAYTGHTTPKLTRAQPEITKSPHTPIASPSMYRHTRSTHVQSPIASPALRHKGGTHTDPQSPEPHRHLMCDILPCPHQSEHLRQIGEDNDYTREAHARQRPSDEAYIEHYDNTERDHYSQRHAQTQGKYKERSKQRSSKIHKHHECDTDSLEEIPTRHKQDTRNTKYHESDPKETLNPSVSSKSRDTKPRDKNTGITEPHKQSRKSNRTNDKYHRSKSKPVENRHSVVSSSNESLEGIYPLEESDGCTRYKPYSKESSPRNTRHVPRIKRKIASPARTRSPVGSAIGQVVTDRLFTSDTTVRSSTESDIDSNSHTEHNRSPTSSDGEEGKDDELLQMLRKRRAQFETQLREIDEILSKMNTS</sequence>
<feature type="compositionally biased region" description="Basic and acidic residues" evidence="1">
    <location>
        <begin position="685"/>
        <end position="702"/>
    </location>
</feature>
<feature type="compositionally biased region" description="Basic residues" evidence="1">
    <location>
        <begin position="738"/>
        <end position="749"/>
    </location>
</feature>
<gene>
    <name evidence="2" type="ORF">OFUS_LOCUS21051</name>
</gene>
<name>A0A8J1XS75_OWEFU</name>
<feature type="region of interest" description="Disordered" evidence="1">
    <location>
        <begin position="590"/>
        <end position="816"/>
    </location>
</feature>
<feature type="compositionally biased region" description="Basic and acidic residues" evidence="1">
    <location>
        <begin position="155"/>
        <end position="164"/>
    </location>
</feature>
<organism evidence="2 3">
    <name type="scientific">Owenia fusiformis</name>
    <name type="common">Polychaete worm</name>
    <dbReference type="NCBI Taxonomy" id="6347"/>
    <lineage>
        <taxon>Eukaryota</taxon>
        <taxon>Metazoa</taxon>
        <taxon>Spiralia</taxon>
        <taxon>Lophotrochozoa</taxon>
        <taxon>Annelida</taxon>
        <taxon>Polychaeta</taxon>
        <taxon>Sedentaria</taxon>
        <taxon>Canalipalpata</taxon>
        <taxon>Sabellida</taxon>
        <taxon>Oweniida</taxon>
        <taxon>Oweniidae</taxon>
        <taxon>Owenia</taxon>
    </lineage>
</organism>
<dbReference type="Proteomes" id="UP000749559">
    <property type="component" value="Unassembled WGS sequence"/>
</dbReference>
<feature type="region of interest" description="Disordered" evidence="1">
    <location>
        <begin position="35"/>
        <end position="276"/>
    </location>
</feature>
<feature type="compositionally biased region" description="Polar residues" evidence="1">
    <location>
        <begin position="771"/>
        <end position="787"/>
    </location>
</feature>
<feature type="compositionally biased region" description="Polar residues" evidence="1">
    <location>
        <begin position="90"/>
        <end position="113"/>
    </location>
</feature>
<dbReference type="PANTHER" id="PTHR22045:SF6">
    <property type="entry name" value="PROLINE AND SERINE-RICH PROTEIN 3"/>
    <property type="match status" value="1"/>
</dbReference>
<feature type="compositionally biased region" description="Low complexity" evidence="1">
    <location>
        <begin position="257"/>
        <end position="266"/>
    </location>
</feature>
<dbReference type="OrthoDB" id="10043502at2759"/>
<evidence type="ECO:0000256" key="1">
    <source>
        <dbReference type="SAM" id="MobiDB-lite"/>
    </source>
</evidence>
<reference evidence="2" key="1">
    <citation type="submission" date="2022-03" db="EMBL/GenBank/DDBJ databases">
        <authorList>
            <person name="Martin C."/>
        </authorList>
    </citation>
    <scope>NUCLEOTIDE SEQUENCE</scope>
</reference>
<feature type="region of interest" description="Disordered" evidence="1">
    <location>
        <begin position="496"/>
        <end position="547"/>
    </location>
</feature>